<dbReference type="AlphaFoldDB" id="A0AAP0J1A9"/>
<accession>A0AAP0J1A9</accession>
<dbReference type="Proteomes" id="UP001419268">
    <property type="component" value="Unassembled WGS sequence"/>
</dbReference>
<comment type="caution">
    <text evidence="1">The sequence shown here is derived from an EMBL/GenBank/DDBJ whole genome shotgun (WGS) entry which is preliminary data.</text>
</comment>
<evidence type="ECO:0000313" key="2">
    <source>
        <dbReference type="Proteomes" id="UP001419268"/>
    </source>
</evidence>
<name>A0AAP0J1A9_9MAGN</name>
<protein>
    <submittedName>
        <fullName evidence="1">Uncharacterized protein</fullName>
    </submittedName>
</protein>
<keyword evidence="2" id="KW-1185">Reference proteome</keyword>
<dbReference type="EMBL" id="JBBNAG010000006">
    <property type="protein sequence ID" value="KAK9125629.1"/>
    <property type="molecule type" value="Genomic_DNA"/>
</dbReference>
<gene>
    <name evidence="1" type="ORF">Scep_014475</name>
</gene>
<evidence type="ECO:0000313" key="1">
    <source>
        <dbReference type="EMBL" id="KAK9125629.1"/>
    </source>
</evidence>
<proteinExistence type="predicted"/>
<organism evidence="1 2">
    <name type="scientific">Stephania cephalantha</name>
    <dbReference type="NCBI Taxonomy" id="152367"/>
    <lineage>
        <taxon>Eukaryota</taxon>
        <taxon>Viridiplantae</taxon>
        <taxon>Streptophyta</taxon>
        <taxon>Embryophyta</taxon>
        <taxon>Tracheophyta</taxon>
        <taxon>Spermatophyta</taxon>
        <taxon>Magnoliopsida</taxon>
        <taxon>Ranunculales</taxon>
        <taxon>Menispermaceae</taxon>
        <taxon>Menispermoideae</taxon>
        <taxon>Cissampelideae</taxon>
        <taxon>Stephania</taxon>
    </lineage>
</organism>
<reference evidence="1 2" key="1">
    <citation type="submission" date="2024-01" db="EMBL/GenBank/DDBJ databases">
        <title>Genome assemblies of Stephania.</title>
        <authorList>
            <person name="Yang L."/>
        </authorList>
    </citation>
    <scope>NUCLEOTIDE SEQUENCE [LARGE SCALE GENOMIC DNA]</scope>
    <source>
        <strain evidence="1">JXDWG</strain>
        <tissue evidence="1">Leaf</tissue>
    </source>
</reference>
<sequence length="190" mass="21247">MKRAGVQEADTWRQLAGREYSHMTCEKLGDRTDVCLEDNLMDAEMNRELLGRSVLIELTWQRLIGENLLVTCYERVGLCHVAAGIKRASVQEADTWRQLAGREYSHKTCEKLGDCNGASIEDNLMDTEMNRELLGRVVLVELTWQRLIGGNLLVICCGRVGLCHGGLVRENDGLEGRAGHAGKHVDKLVQ</sequence>